<protein>
    <submittedName>
        <fullName evidence="1">Uncharacterized protein</fullName>
    </submittedName>
</protein>
<dbReference type="Proteomes" id="UP000183653">
    <property type="component" value="Chromosome I"/>
</dbReference>
<organism evidence="1 2">
    <name type="scientific">Pseudomonas orientalis</name>
    <dbReference type="NCBI Taxonomy" id="76758"/>
    <lineage>
        <taxon>Bacteria</taxon>
        <taxon>Pseudomonadati</taxon>
        <taxon>Pseudomonadota</taxon>
        <taxon>Gammaproteobacteria</taxon>
        <taxon>Pseudomonadales</taxon>
        <taxon>Pseudomonadaceae</taxon>
        <taxon>Pseudomonas</taxon>
    </lineage>
</organism>
<gene>
    <name evidence="1" type="ORF">SAMN04490197_1099</name>
</gene>
<dbReference type="RefSeq" id="WP_231982756.1">
    <property type="nucleotide sequence ID" value="NZ_JYLM01000009.1"/>
</dbReference>
<keyword evidence="2" id="KW-1185">Reference proteome</keyword>
<evidence type="ECO:0000313" key="1">
    <source>
        <dbReference type="EMBL" id="SDT93463.1"/>
    </source>
</evidence>
<reference evidence="1 2" key="1">
    <citation type="submission" date="2016-10" db="EMBL/GenBank/DDBJ databases">
        <authorList>
            <person name="Varghese N."/>
            <person name="Submissions S."/>
        </authorList>
    </citation>
    <scope>NUCLEOTIDE SEQUENCE [LARGE SCALE GENOMIC DNA]</scope>
    <source>
        <strain evidence="1 2">BS2775</strain>
    </source>
</reference>
<accession>A0A1H2EEN7</accession>
<proteinExistence type="predicted"/>
<evidence type="ECO:0000313" key="2">
    <source>
        <dbReference type="Proteomes" id="UP000183653"/>
    </source>
</evidence>
<dbReference type="EMBL" id="LT629782">
    <property type="protein sequence ID" value="SDT93463.1"/>
    <property type="molecule type" value="Genomic_DNA"/>
</dbReference>
<dbReference type="AlphaFoldDB" id="A0A1H2EEN7"/>
<name>A0A1H2EEN7_9PSED</name>
<sequence length="151" mass="16927">MTRPCSVPLPIPPHYMRAAEQQQVRRMTGPLGRPKGDHRSAETIIEQSTVLRRFLETRDHYEIGDNLKLQVGDWTADNPDPQARADAAYDLDKVLRFIDNADDRFLNCSQSRNGRVDGFFSSGYGTVINSEAGVLKAFSNAGYDALRALRT</sequence>